<keyword evidence="2" id="KW-1185">Reference proteome</keyword>
<name>A0A6G8ICD8_9BURK</name>
<dbReference type="AlphaFoldDB" id="A0A6G8ICD8"/>
<dbReference type="RefSeq" id="WP_166223125.1">
    <property type="nucleotide sequence ID" value="NZ_CP049989.1"/>
</dbReference>
<proteinExistence type="predicted"/>
<reference evidence="1 2" key="1">
    <citation type="submission" date="2020-03" db="EMBL/GenBank/DDBJ databases">
        <title>Hydrogenophaga sp. nov. isolated from cyanobacterial mat.</title>
        <authorList>
            <person name="Thorat V."/>
            <person name="Kirdat K."/>
            <person name="Tiwarekar B."/>
            <person name="Costa E.D."/>
            <person name="Yadav A."/>
        </authorList>
    </citation>
    <scope>NUCLEOTIDE SEQUENCE [LARGE SCALE GENOMIC DNA]</scope>
    <source>
        <strain evidence="1 2">BA0156</strain>
    </source>
</reference>
<accession>A0A6G8ICD8</accession>
<protein>
    <submittedName>
        <fullName evidence="1">Uncharacterized protein</fullName>
    </submittedName>
</protein>
<gene>
    <name evidence="1" type="ORF">G9Q37_00750</name>
</gene>
<organism evidence="1 2">
    <name type="scientific">Hydrogenophaga crocea</name>
    <dbReference type="NCBI Taxonomy" id="2716225"/>
    <lineage>
        <taxon>Bacteria</taxon>
        <taxon>Pseudomonadati</taxon>
        <taxon>Pseudomonadota</taxon>
        <taxon>Betaproteobacteria</taxon>
        <taxon>Burkholderiales</taxon>
        <taxon>Comamonadaceae</taxon>
        <taxon>Hydrogenophaga</taxon>
    </lineage>
</organism>
<evidence type="ECO:0000313" key="1">
    <source>
        <dbReference type="EMBL" id="QIM50761.1"/>
    </source>
</evidence>
<dbReference type="KEGG" id="hcz:G9Q37_00750"/>
<evidence type="ECO:0000313" key="2">
    <source>
        <dbReference type="Proteomes" id="UP000503162"/>
    </source>
</evidence>
<dbReference type="EMBL" id="CP049989">
    <property type="protein sequence ID" value="QIM50761.1"/>
    <property type="molecule type" value="Genomic_DNA"/>
</dbReference>
<sequence length="134" mass="15004">MWLITPIGFFSVVRKPTDIKNKTLTVRARVRSDLEALQAQYLAELGPIQESSVNDYRFRAVAPQSAVAAAMARLIEHLDYSNFKDAVKQRQGAARAHLYHGVWDVLYRLQQEPNVFTSTPTKRGRTRSAGAGSS</sequence>
<dbReference type="Proteomes" id="UP000503162">
    <property type="component" value="Chromosome"/>
</dbReference>